<keyword evidence="2" id="KW-1185">Reference proteome</keyword>
<organism evidence="1 2">
    <name type="scientific">Fusarium decemcellulare</name>
    <dbReference type="NCBI Taxonomy" id="57161"/>
    <lineage>
        <taxon>Eukaryota</taxon>
        <taxon>Fungi</taxon>
        <taxon>Dikarya</taxon>
        <taxon>Ascomycota</taxon>
        <taxon>Pezizomycotina</taxon>
        <taxon>Sordariomycetes</taxon>
        <taxon>Hypocreomycetidae</taxon>
        <taxon>Hypocreales</taxon>
        <taxon>Nectriaceae</taxon>
        <taxon>Fusarium</taxon>
        <taxon>Fusarium decemcellulare species complex</taxon>
    </lineage>
</organism>
<name>A0ACC1SVK3_9HYPO</name>
<comment type="caution">
    <text evidence="1">The sequence shown here is derived from an EMBL/GenBank/DDBJ whole genome shotgun (WGS) entry which is preliminary data.</text>
</comment>
<dbReference type="Proteomes" id="UP001148629">
    <property type="component" value="Unassembled WGS sequence"/>
</dbReference>
<sequence>MKHRDLINRWLSEIPDFPPAASPEWQSKHKEKSESRKRPLPSPPRSMSVSSSQGSPSKRQRTHYDDPDATPTRDNVSQSLHDLDSVSEQMSTTSSMSYKSRQPSPTKGLATLRNEHILDYQTFSGRTAPPAELHEVFQQIKRLGTGQGILSPEDADVIRNTDLDVGQFKNMISEPAAATYTSETRRDLGTLPSLEKLINDQVRLKADNITSINITKLYAPSTARLKHNKRVDFCLYFDPDEGSPLADAIYDKVKFNIHPSVNHTELPYLSRSPIAMGIETKKTGEGWRAALEQISIWASAHWKRLRELTEDTDRLPFLPAIIVQGHDWFFVAATQGRILKGGNRETVIWSKAPIGGTEGLEGICQLVAVLQYLAKWSVETYWPWFCQAVRPPSALGGKKRDILQRHFSTLTIVTAPPRDESFSYNDLAEDASTFLTSQAAEISQAML</sequence>
<evidence type="ECO:0000313" key="2">
    <source>
        <dbReference type="Proteomes" id="UP001148629"/>
    </source>
</evidence>
<accession>A0ACC1SVK3</accession>
<reference evidence="1" key="1">
    <citation type="submission" date="2022-08" db="EMBL/GenBank/DDBJ databases">
        <title>Genome Sequence of Fusarium decemcellulare.</title>
        <authorList>
            <person name="Buettner E."/>
        </authorList>
    </citation>
    <scope>NUCLEOTIDE SEQUENCE</scope>
    <source>
        <strain evidence="1">Babe19</strain>
    </source>
</reference>
<protein>
    <submittedName>
        <fullName evidence="1">Uncharacterized protein</fullName>
    </submittedName>
</protein>
<evidence type="ECO:0000313" key="1">
    <source>
        <dbReference type="EMBL" id="KAJ3546944.1"/>
    </source>
</evidence>
<dbReference type="EMBL" id="JANRMS010000095">
    <property type="protein sequence ID" value="KAJ3546944.1"/>
    <property type="molecule type" value="Genomic_DNA"/>
</dbReference>
<proteinExistence type="predicted"/>
<gene>
    <name evidence="1" type="ORF">NM208_g1755</name>
</gene>